<evidence type="ECO:0000256" key="7">
    <source>
        <dbReference type="ARBA" id="ARBA00023098"/>
    </source>
</evidence>
<evidence type="ECO:0000313" key="12">
    <source>
        <dbReference type="EMBL" id="KAK6641858.1"/>
    </source>
</evidence>
<keyword evidence="8 10" id="KW-0472">Membrane</keyword>
<keyword evidence="3 10" id="KW-0808">Transferase</keyword>
<evidence type="ECO:0000313" key="13">
    <source>
        <dbReference type="Proteomes" id="UP001359485"/>
    </source>
</evidence>
<protein>
    <recommendedName>
        <fullName evidence="10">Elongation of very long chain fatty acids protein</fullName>
        <ecNumber evidence="10">2.3.1.199</ecNumber>
    </recommendedName>
    <alternativeName>
        <fullName evidence="10">Very-long-chain 3-oxoacyl-CoA synthase</fullName>
    </alternativeName>
</protein>
<evidence type="ECO:0000256" key="5">
    <source>
        <dbReference type="ARBA" id="ARBA00022832"/>
    </source>
</evidence>
<proteinExistence type="inferred from homology"/>
<feature type="region of interest" description="Disordered" evidence="11">
    <location>
        <begin position="297"/>
        <end position="317"/>
    </location>
</feature>
<evidence type="ECO:0000256" key="8">
    <source>
        <dbReference type="ARBA" id="ARBA00023136"/>
    </source>
</evidence>
<evidence type="ECO:0000256" key="2">
    <source>
        <dbReference type="ARBA" id="ARBA00022516"/>
    </source>
</evidence>
<comment type="catalytic activity">
    <reaction evidence="10">
        <text>a very-long-chain acyl-CoA + malonyl-CoA + H(+) = a very-long-chain 3-oxoacyl-CoA + CO2 + CoA</text>
        <dbReference type="Rhea" id="RHEA:32727"/>
        <dbReference type="ChEBI" id="CHEBI:15378"/>
        <dbReference type="ChEBI" id="CHEBI:16526"/>
        <dbReference type="ChEBI" id="CHEBI:57287"/>
        <dbReference type="ChEBI" id="CHEBI:57384"/>
        <dbReference type="ChEBI" id="CHEBI:90725"/>
        <dbReference type="ChEBI" id="CHEBI:90736"/>
        <dbReference type="EC" id="2.3.1.199"/>
    </reaction>
</comment>
<evidence type="ECO:0000256" key="4">
    <source>
        <dbReference type="ARBA" id="ARBA00022692"/>
    </source>
</evidence>
<keyword evidence="13" id="KW-1185">Reference proteome</keyword>
<comment type="caution">
    <text evidence="12">The sequence shown here is derived from an EMBL/GenBank/DDBJ whole genome shotgun (WGS) entry which is preliminary data.</text>
</comment>
<sequence>MNYMEVTLPNYSYVFNFEQEFTHYETRRWMLENWTYGFYYVGVYMILIFGGQHYMQSRPKYNLRGVLSLWNTLLAGFSIMGACRTAPELLHTLRNYGLYHSVCIPSFIEQDKVSGFWSWMFVLSKLPELGDTIFIVLRKQPLIFLHWYHHITVLLYSWFSYTEYTSSARWFIVMNYCVHSVMYSYYALKSMGYRPYKSIQMIITTLQLIQMVVGCFINIWAYNFINSVPPSSSLESGPHFCHISKLNIKLSVAMYFSYFVLFSRFFYKNYINKEYIVKEHSSCDLNKAVASNNNIRTSKTRQQEQESIQNNYKAKFH</sequence>
<keyword evidence="5 10" id="KW-0276">Fatty acid metabolism</keyword>
<feature type="transmembrane region" description="Helical" evidence="10">
    <location>
        <begin position="37"/>
        <end position="55"/>
    </location>
</feature>
<gene>
    <name evidence="12" type="ORF">RUM44_013576</name>
</gene>
<evidence type="ECO:0000256" key="9">
    <source>
        <dbReference type="ARBA" id="ARBA00023160"/>
    </source>
</evidence>
<keyword evidence="7 10" id="KW-0443">Lipid metabolism</keyword>
<dbReference type="PANTHER" id="PTHR11157">
    <property type="entry name" value="FATTY ACID ACYL TRANSFERASE-RELATED"/>
    <property type="match status" value="1"/>
</dbReference>
<dbReference type="EMBL" id="JAWJWF010000001">
    <property type="protein sequence ID" value="KAK6641858.1"/>
    <property type="molecule type" value="Genomic_DNA"/>
</dbReference>
<evidence type="ECO:0000256" key="10">
    <source>
        <dbReference type="RuleBase" id="RU361115"/>
    </source>
</evidence>
<feature type="transmembrane region" description="Helical" evidence="10">
    <location>
        <begin position="248"/>
        <end position="267"/>
    </location>
</feature>
<feature type="compositionally biased region" description="Polar residues" evidence="11">
    <location>
        <begin position="305"/>
        <end position="317"/>
    </location>
</feature>
<comment type="similarity">
    <text evidence="10">Belongs to the ELO family.</text>
</comment>
<dbReference type="InterPro" id="IPR030457">
    <property type="entry name" value="ELO_CS"/>
</dbReference>
<dbReference type="EC" id="2.3.1.199" evidence="10"/>
<dbReference type="PROSITE" id="PS01188">
    <property type="entry name" value="ELO"/>
    <property type="match status" value="1"/>
</dbReference>
<keyword evidence="6 10" id="KW-1133">Transmembrane helix</keyword>
<evidence type="ECO:0000256" key="1">
    <source>
        <dbReference type="ARBA" id="ARBA00004141"/>
    </source>
</evidence>
<reference evidence="12 13" key="1">
    <citation type="submission" date="2023-09" db="EMBL/GenBank/DDBJ databases">
        <title>Genomes of two closely related lineages of the louse Polyplax serrata with different host specificities.</title>
        <authorList>
            <person name="Martinu J."/>
            <person name="Tarabai H."/>
            <person name="Stefka J."/>
            <person name="Hypsa V."/>
        </authorList>
    </citation>
    <scope>NUCLEOTIDE SEQUENCE [LARGE SCALE GENOMIC DNA]</scope>
    <source>
        <strain evidence="12">98ZLc_SE</strain>
    </source>
</reference>
<feature type="transmembrane region" description="Helical" evidence="10">
    <location>
        <begin position="144"/>
        <end position="161"/>
    </location>
</feature>
<keyword evidence="9 10" id="KW-0275">Fatty acid biosynthesis</keyword>
<comment type="subcellular location">
    <subcellularLocation>
        <location evidence="1">Membrane</location>
        <topology evidence="1">Multi-pass membrane protein</topology>
    </subcellularLocation>
</comment>
<feature type="transmembrane region" description="Helical" evidence="10">
    <location>
        <begin position="208"/>
        <end position="228"/>
    </location>
</feature>
<dbReference type="Pfam" id="PF01151">
    <property type="entry name" value="ELO"/>
    <property type="match status" value="1"/>
</dbReference>
<dbReference type="InterPro" id="IPR002076">
    <property type="entry name" value="ELO_fam"/>
</dbReference>
<name>A0ABR1BJ87_POLSC</name>
<evidence type="ECO:0000256" key="3">
    <source>
        <dbReference type="ARBA" id="ARBA00022679"/>
    </source>
</evidence>
<dbReference type="Proteomes" id="UP001359485">
    <property type="component" value="Unassembled WGS sequence"/>
</dbReference>
<dbReference type="PANTHER" id="PTHR11157:SF17">
    <property type="entry name" value="ELONGATION OF VERY LONG CHAIN FATTY ACIDS PROTEIN 6"/>
    <property type="match status" value="1"/>
</dbReference>
<accession>A0ABR1BJ87</accession>
<evidence type="ECO:0000256" key="11">
    <source>
        <dbReference type="SAM" id="MobiDB-lite"/>
    </source>
</evidence>
<feature type="transmembrane region" description="Helical" evidence="10">
    <location>
        <begin position="167"/>
        <end position="188"/>
    </location>
</feature>
<evidence type="ECO:0000256" key="6">
    <source>
        <dbReference type="ARBA" id="ARBA00022989"/>
    </source>
</evidence>
<keyword evidence="2 10" id="KW-0444">Lipid biosynthesis</keyword>
<organism evidence="12 13">
    <name type="scientific">Polyplax serrata</name>
    <name type="common">Common mouse louse</name>
    <dbReference type="NCBI Taxonomy" id="468196"/>
    <lineage>
        <taxon>Eukaryota</taxon>
        <taxon>Metazoa</taxon>
        <taxon>Ecdysozoa</taxon>
        <taxon>Arthropoda</taxon>
        <taxon>Hexapoda</taxon>
        <taxon>Insecta</taxon>
        <taxon>Pterygota</taxon>
        <taxon>Neoptera</taxon>
        <taxon>Paraneoptera</taxon>
        <taxon>Psocodea</taxon>
        <taxon>Troctomorpha</taxon>
        <taxon>Phthiraptera</taxon>
        <taxon>Anoplura</taxon>
        <taxon>Polyplacidae</taxon>
        <taxon>Polyplax</taxon>
    </lineage>
</organism>
<keyword evidence="4 10" id="KW-0812">Transmembrane</keyword>